<sequence length="324" mass="37043">MFSRSIRVSAPRPSIVHGLLRCQTNARSETNRLEKSATRFWEKVSMQEIPDPTNGNAKRYIIKLDNKHIKTPLGNPIELPHSKKTLGLLLVNEWKSLPSLKVKPYQVPLTSIVSRAVDLLKSESENNKEDQAKIGRRIDIANDLLRYLDTDTLLVFSPSEEFEGGLRKEQEETYRPLIESMEELFANYSQNQNAGPIKLNYLDVEKDGLRGNQQSEETRQAVLNFLDDLNIWEFVALEKATLLSKSFLCGVAVLRLMNNDQFKNLKQPLHKKVHYTIEQIARCATLETVYQTDRWGEVEDTHDVDKVDIVRNLSSAALVAFSPH</sequence>
<keyword evidence="4" id="KW-0496">Mitochondrion</keyword>
<evidence type="ECO:0000256" key="2">
    <source>
        <dbReference type="ARBA" id="ARBA00008231"/>
    </source>
</evidence>
<proteinExistence type="inferred from homology"/>
<comment type="subcellular location">
    <subcellularLocation>
        <location evidence="1">Mitochondrion</location>
    </subcellularLocation>
</comment>
<keyword evidence="3" id="KW-0809">Transit peptide</keyword>
<dbReference type="PANTHER" id="PTHR21013:SF10">
    <property type="entry name" value="ATP SYNTHASE MITOCHONDRIAL F1 COMPLEX ASSEMBLY FACTOR 2"/>
    <property type="match status" value="1"/>
</dbReference>
<name>A0A1D2VIL0_9ASCO</name>
<evidence type="ECO:0000256" key="1">
    <source>
        <dbReference type="ARBA" id="ARBA00004173"/>
    </source>
</evidence>
<dbReference type="GO" id="GO:0019904">
    <property type="term" value="F:protein domain specific binding"/>
    <property type="evidence" value="ECO:0007669"/>
    <property type="project" value="EnsemblFungi"/>
</dbReference>
<dbReference type="AlphaFoldDB" id="A0A1D2VIL0"/>
<dbReference type="InterPro" id="IPR011419">
    <property type="entry name" value="ATP12_ATP_synth-F1-assembly"/>
</dbReference>
<dbReference type="InParanoid" id="A0A1D2VIL0"/>
<gene>
    <name evidence="6" type="ORF">ASCRUDRAFT_90948</name>
</gene>
<dbReference type="OrthoDB" id="5322896at2759"/>
<evidence type="ECO:0000256" key="4">
    <source>
        <dbReference type="ARBA" id="ARBA00023128"/>
    </source>
</evidence>
<dbReference type="InterPro" id="IPR042272">
    <property type="entry name" value="ATP12_ATP_synth-F1-assembly_N"/>
</dbReference>
<organism evidence="6 7">
    <name type="scientific">Ascoidea rubescens DSM 1968</name>
    <dbReference type="NCBI Taxonomy" id="1344418"/>
    <lineage>
        <taxon>Eukaryota</taxon>
        <taxon>Fungi</taxon>
        <taxon>Dikarya</taxon>
        <taxon>Ascomycota</taxon>
        <taxon>Saccharomycotina</taxon>
        <taxon>Saccharomycetes</taxon>
        <taxon>Ascoideaceae</taxon>
        <taxon>Ascoidea</taxon>
    </lineage>
</organism>
<dbReference type="EMBL" id="KV454479">
    <property type="protein sequence ID" value="ODV61486.1"/>
    <property type="molecule type" value="Genomic_DNA"/>
</dbReference>
<evidence type="ECO:0000313" key="6">
    <source>
        <dbReference type="EMBL" id="ODV61486.1"/>
    </source>
</evidence>
<dbReference type="GeneID" id="30968702"/>
<protein>
    <submittedName>
        <fullName evidence="6">F1-ATP synthase assembly protein</fullName>
    </submittedName>
</protein>
<dbReference type="GO" id="GO:0033615">
    <property type="term" value="P:mitochondrial proton-transporting ATP synthase complex assembly"/>
    <property type="evidence" value="ECO:0007669"/>
    <property type="project" value="EnsemblFungi"/>
</dbReference>
<dbReference type="RefSeq" id="XP_020047793.1">
    <property type="nucleotide sequence ID" value="XM_020195066.1"/>
</dbReference>
<reference evidence="7" key="1">
    <citation type="submission" date="2016-05" db="EMBL/GenBank/DDBJ databases">
        <title>Comparative genomics of biotechnologically important yeasts.</title>
        <authorList>
            <consortium name="DOE Joint Genome Institute"/>
            <person name="Riley R."/>
            <person name="Haridas S."/>
            <person name="Wolfe K.H."/>
            <person name="Lopes M.R."/>
            <person name="Hittinger C.T."/>
            <person name="Goker M."/>
            <person name="Salamov A."/>
            <person name="Wisecaver J."/>
            <person name="Long T.M."/>
            <person name="Aerts A.L."/>
            <person name="Barry K."/>
            <person name="Choi C."/>
            <person name="Clum A."/>
            <person name="Coughlan A.Y."/>
            <person name="Deshpande S."/>
            <person name="Douglass A.P."/>
            <person name="Hanson S.J."/>
            <person name="Klenk H.-P."/>
            <person name="Labutti K."/>
            <person name="Lapidus A."/>
            <person name="Lindquist E."/>
            <person name="Lipzen A."/>
            <person name="Meier-Kolthoff J.P."/>
            <person name="Ohm R.A."/>
            <person name="Otillar R.P."/>
            <person name="Pangilinan J."/>
            <person name="Peng Y."/>
            <person name="Rokas A."/>
            <person name="Rosa C.A."/>
            <person name="Scheuner C."/>
            <person name="Sibirny A.A."/>
            <person name="Slot J.C."/>
            <person name="Stielow J.B."/>
            <person name="Sun H."/>
            <person name="Kurtzman C.P."/>
            <person name="Blackwell M."/>
            <person name="Grigoriev I.V."/>
            <person name="Jeffries T.W."/>
        </authorList>
    </citation>
    <scope>NUCLEOTIDE SEQUENCE [LARGE SCALE GENOMIC DNA]</scope>
    <source>
        <strain evidence="7">DSM 1968</strain>
    </source>
</reference>
<dbReference type="STRING" id="1344418.A0A1D2VIL0"/>
<dbReference type="InterPro" id="IPR023335">
    <property type="entry name" value="ATP12_ortho_dom_sf"/>
</dbReference>
<dbReference type="SUPFAM" id="SSF160909">
    <property type="entry name" value="ATP12-like"/>
    <property type="match status" value="1"/>
</dbReference>
<evidence type="ECO:0000256" key="3">
    <source>
        <dbReference type="ARBA" id="ARBA00022946"/>
    </source>
</evidence>
<dbReference type="Proteomes" id="UP000095038">
    <property type="component" value="Unassembled WGS sequence"/>
</dbReference>
<dbReference type="Gene3D" id="3.30.2180.10">
    <property type="entry name" value="ATP12-like"/>
    <property type="match status" value="1"/>
</dbReference>
<dbReference type="FunCoup" id="A0A1D2VIL0">
    <property type="interactions" value="691"/>
</dbReference>
<dbReference type="Gene3D" id="1.10.3580.10">
    <property type="entry name" value="ATP12 ATPase"/>
    <property type="match status" value="1"/>
</dbReference>
<dbReference type="Pfam" id="PF07542">
    <property type="entry name" value="ATP12"/>
    <property type="match status" value="1"/>
</dbReference>
<dbReference type="GO" id="GO:0005759">
    <property type="term" value="C:mitochondrial matrix"/>
    <property type="evidence" value="ECO:0007669"/>
    <property type="project" value="EnsemblFungi"/>
</dbReference>
<dbReference type="PANTHER" id="PTHR21013">
    <property type="entry name" value="ATP SYNTHASE MITOCHONDRIAL F1 COMPLEX ASSEMBLY FACTOR 2/ATP12 PROTEIN, MITOCHONDRIAL PRECURSOR"/>
    <property type="match status" value="1"/>
</dbReference>
<evidence type="ECO:0000313" key="7">
    <source>
        <dbReference type="Proteomes" id="UP000095038"/>
    </source>
</evidence>
<comment type="similarity">
    <text evidence="2">Belongs to the ATP12 family.</text>
</comment>
<keyword evidence="5" id="KW-0143">Chaperone</keyword>
<accession>A0A1D2VIL0</accession>
<evidence type="ECO:0000256" key="5">
    <source>
        <dbReference type="ARBA" id="ARBA00023186"/>
    </source>
</evidence>
<keyword evidence="7" id="KW-1185">Reference proteome</keyword>